<dbReference type="AlphaFoldDB" id="A0AAV0NRV3"/>
<dbReference type="Proteomes" id="UP001154282">
    <property type="component" value="Unassembled WGS sequence"/>
</dbReference>
<reference evidence="1" key="1">
    <citation type="submission" date="2022-08" db="EMBL/GenBank/DDBJ databases">
        <authorList>
            <person name="Gutierrez-Valencia J."/>
        </authorList>
    </citation>
    <scope>NUCLEOTIDE SEQUENCE</scope>
</reference>
<proteinExistence type="predicted"/>
<name>A0AAV0NRV3_9ROSI</name>
<sequence>MREELPVAVAELSEARH</sequence>
<protein>
    <submittedName>
        <fullName evidence="1">Uncharacterized protein</fullName>
    </submittedName>
</protein>
<comment type="caution">
    <text evidence="1">The sequence shown here is derived from an EMBL/GenBank/DDBJ whole genome shotgun (WGS) entry which is preliminary data.</text>
</comment>
<evidence type="ECO:0000313" key="1">
    <source>
        <dbReference type="EMBL" id="CAI0460881.1"/>
    </source>
</evidence>
<gene>
    <name evidence="1" type="ORF">LITE_LOCUS34682</name>
</gene>
<evidence type="ECO:0000313" key="2">
    <source>
        <dbReference type="Proteomes" id="UP001154282"/>
    </source>
</evidence>
<organism evidence="1 2">
    <name type="scientific">Linum tenue</name>
    <dbReference type="NCBI Taxonomy" id="586396"/>
    <lineage>
        <taxon>Eukaryota</taxon>
        <taxon>Viridiplantae</taxon>
        <taxon>Streptophyta</taxon>
        <taxon>Embryophyta</taxon>
        <taxon>Tracheophyta</taxon>
        <taxon>Spermatophyta</taxon>
        <taxon>Magnoliopsida</taxon>
        <taxon>eudicotyledons</taxon>
        <taxon>Gunneridae</taxon>
        <taxon>Pentapetalae</taxon>
        <taxon>rosids</taxon>
        <taxon>fabids</taxon>
        <taxon>Malpighiales</taxon>
        <taxon>Linaceae</taxon>
        <taxon>Linum</taxon>
    </lineage>
</organism>
<dbReference type="EMBL" id="CAMGYJ010000008">
    <property type="protein sequence ID" value="CAI0460881.1"/>
    <property type="molecule type" value="Genomic_DNA"/>
</dbReference>
<accession>A0AAV0NRV3</accession>
<keyword evidence="2" id="KW-1185">Reference proteome</keyword>